<dbReference type="EC" id="4.4.1.1" evidence="4"/>
<evidence type="ECO:0000256" key="9">
    <source>
        <dbReference type="RuleBase" id="RU362118"/>
    </source>
</evidence>
<dbReference type="KEGG" id="mlr:MELLADRAFT_50508"/>
<dbReference type="PIRSF" id="PIRSF001434">
    <property type="entry name" value="CGS"/>
    <property type="match status" value="1"/>
</dbReference>
<dbReference type="GO" id="GO:0005737">
    <property type="term" value="C:cytoplasm"/>
    <property type="evidence" value="ECO:0007669"/>
    <property type="project" value="TreeGrafter"/>
</dbReference>
<dbReference type="SUPFAM" id="SSF53383">
    <property type="entry name" value="PLP-dependent transferases"/>
    <property type="match status" value="1"/>
</dbReference>
<evidence type="ECO:0000256" key="1">
    <source>
        <dbReference type="ARBA" id="ARBA00001933"/>
    </source>
</evidence>
<keyword evidence="5 8" id="KW-0663">Pyridoxal phosphate</keyword>
<organism evidence="11">
    <name type="scientific">Melampsora larici-populina (strain 98AG31 / pathotype 3-4-7)</name>
    <name type="common">Poplar leaf rust fungus</name>
    <dbReference type="NCBI Taxonomy" id="747676"/>
    <lineage>
        <taxon>Eukaryota</taxon>
        <taxon>Fungi</taxon>
        <taxon>Dikarya</taxon>
        <taxon>Basidiomycota</taxon>
        <taxon>Pucciniomycotina</taxon>
        <taxon>Pucciniomycetes</taxon>
        <taxon>Pucciniales</taxon>
        <taxon>Melampsoraceae</taxon>
        <taxon>Melampsora</taxon>
    </lineage>
</organism>
<dbReference type="AlphaFoldDB" id="F4S5F2"/>
<reference evidence="11" key="1">
    <citation type="journal article" date="2011" name="Proc. Natl. Acad. Sci. U.S.A.">
        <title>Obligate biotrophy features unraveled by the genomic analysis of rust fungi.</title>
        <authorList>
            <person name="Duplessis S."/>
            <person name="Cuomo C.A."/>
            <person name="Lin Y.-C."/>
            <person name="Aerts A."/>
            <person name="Tisserant E."/>
            <person name="Veneault-Fourrey C."/>
            <person name="Joly D.L."/>
            <person name="Hacquard S."/>
            <person name="Amselem J."/>
            <person name="Cantarel B.L."/>
            <person name="Chiu R."/>
            <person name="Coutinho P.M."/>
            <person name="Feau N."/>
            <person name="Field M."/>
            <person name="Frey P."/>
            <person name="Gelhaye E."/>
            <person name="Goldberg J."/>
            <person name="Grabherr M.G."/>
            <person name="Kodira C.D."/>
            <person name="Kohler A."/>
            <person name="Kuees U."/>
            <person name="Lindquist E.A."/>
            <person name="Lucas S.M."/>
            <person name="Mago R."/>
            <person name="Mauceli E."/>
            <person name="Morin E."/>
            <person name="Murat C."/>
            <person name="Pangilinan J.L."/>
            <person name="Park R."/>
            <person name="Pearson M."/>
            <person name="Quesneville H."/>
            <person name="Rouhier N."/>
            <person name="Sakthikumar S."/>
            <person name="Salamov A.A."/>
            <person name="Schmutz J."/>
            <person name="Selles B."/>
            <person name="Shapiro H."/>
            <person name="Tanguay P."/>
            <person name="Tuskan G.A."/>
            <person name="Henrissat B."/>
            <person name="Van de Peer Y."/>
            <person name="Rouze P."/>
            <person name="Ellis J.G."/>
            <person name="Dodds P.N."/>
            <person name="Schein J.E."/>
            <person name="Zhong S."/>
            <person name="Hamelin R.C."/>
            <person name="Grigoriev I.V."/>
            <person name="Szabo L.J."/>
            <person name="Martin F."/>
        </authorList>
    </citation>
    <scope>NUCLEOTIDE SEQUENCE [LARGE SCALE GENOMIC DNA]</scope>
    <source>
        <strain evidence="11">98AG31 / pathotype 3-4-7</strain>
    </source>
</reference>
<dbReference type="GO" id="GO:0004123">
    <property type="term" value="F:cystathionine gamma-lyase activity"/>
    <property type="evidence" value="ECO:0007669"/>
    <property type="project" value="EnsemblFungi"/>
</dbReference>
<dbReference type="CDD" id="cd00614">
    <property type="entry name" value="CGS_like"/>
    <property type="match status" value="1"/>
</dbReference>
<dbReference type="GO" id="GO:0030170">
    <property type="term" value="F:pyridoxal phosphate binding"/>
    <property type="evidence" value="ECO:0007669"/>
    <property type="project" value="InterPro"/>
</dbReference>
<evidence type="ECO:0000256" key="4">
    <source>
        <dbReference type="ARBA" id="ARBA00012085"/>
    </source>
</evidence>
<comment type="cofactor">
    <cofactor evidence="1 9">
        <name>pyridoxal 5'-phosphate</name>
        <dbReference type="ChEBI" id="CHEBI:597326"/>
    </cofactor>
</comment>
<feature type="modified residue" description="N6-(pyridoxal phosphate)lysine" evidence="8">
    <location>
        <position position="240"/>
    </location>
</feature>
<evidence type="ECO:0000256" key="8">
    <source>
        <dbReference type="PIRSR" id="PIRSR001434-2"/>
    </source>
</evidence>
<evidence type="ECO:0000256" key="5">
    <source>
        <dbReference type="ARBA" id="ARBA00022898"/>
    </source>
</evidence>
<comment type="pathway">
    <text evidence="2">Amino-acid biosynthesis; L-cysteine biosynthesis; L-cysteine from L-homocysteine and L-serine: step 2/2.</text>
</comment>
<dbReference type="Proteomes" id="UP000001072">
    <property type="component" value="Unassembled WGS sequence"/>
</dbReference>
<dbReference type="InParanoid" id="F4S5F2"/>
<dbReference type="EMBL" id="GL883150">
    <property type="protein sequence ID" value="EGG00158.1"/>
    <property type="molecule type" value="Genomic_DNA"/>
</dbReference>
<protein>
    <recommendedName>
        <fullName evidence="4">cystathionine gamma-lyase</fullName>
        <ecNumber evidence="4">4.4.1.1</ecNumber>
    </recommendedName>
    <alternativeName>
        <fullName evidence="7">Gamma-cystathionase</fullName>
    </alternativeName>
</protein>
<dbReference type="STRING" id="747676.F4S5F2"/>
<dbReference type="GO" id="GO:0019346">
    <property type="term" value="P:transsulfuration"/>
    <property type="evidence" value="ECO:0007669"/>
    <property type="project" value="EnsemblFungi"/>
</dbReference>
<evidence type="ECO:0000313" key="11">
    <source>
        <dbReference type="Proteomes" id="UP000001072"/>
    </source>
</evidence>
<keyword evidence="6" id="KW-0198">Cysteine biosynthesis</keyword>
<dbReference type="OrthoDB" id="3512640at2759"/>
<name>F4S5F2_MELLP</name>
<dbReference type="FunFam" id="3.40.640.10:FF:000046">
    <property type="entry name" value="Cystathionine gamma-lyase"/>
    <property type="match status" value="1"/>
</dbReference>
<dbReference type="GO" id="GO:0019343">
    <property type="term" value="P:cysteine biosynthetic process via cystathionine"/>
    <property type="evidence" value="ECO:0007669"/>
    <property type="project" value="EnsemblFungi"/>
</dbReference>
<evidence type="ECO:0000256" key="7">
    <source>
        <dbReference type="ARBA" id="ARBA00029853"/>
    </source>
</evidence>
<dbReference type="PANTHER" id="PTHR11808">
    <property type="entry name" value="TRANS-SULFURATION ENZYME FAMILY MEMBER"/>
    <property type="match status" value="1"/>
</dbReference>
<comment type="similarity">
    <text evidence="3 9">Belongs to the trans-sulfuration enzymes family.</text>
</comment>
<evidence type="ECO:0000256" key="6">
    <source>
        <dbReference type="ARBA" id="ARBA00023192"/>
    </source>
</evidence>
<dbReference type="VEuPathDB" id="FungiDB:MELLADRAFT_50508"/>
<dbReference type="GO" id="GO:1904828">
    <property type="term" value="P:positive regulation of hydrogen sulfide biosynthetic process"/>
    <property type="evidence" value="ECO:0007669"/>
    <property type="project" value="EnsemblFungi"/>
</dbReference>
<dbReference type="HOGENOM" id="CLU_018986_2_3_1"/>
<dbReference type="InterPro" id="IPR015422">
    <property type="entry name" value="PyrdxlP-dep_Trfase_small"/>
</dbReference>
<gene>
    <name evidence="10" type="ORF">MELLADRAFT_50508</name>
</gene>
<dbReference type="Pfam" id="PF01053">
    <property type="entry name" value="Cys_Met_Meta_PP"/>
    <property type="match status" value="1"/>
</dbReference>
<dbReference type="InterPro" id="IPR000277">
    <property type="entry name" value="Cys/Met-Metab_PyrdxlP-dep_enz"/>
</dbReference>
<evidence type="ECO:0000256" key="2">
    <source>
        <dbReference type="ARBA" id="ARBA00005038"/>
    </source>
</evidence>
<keyword evidence="6" id="KW-0028">Amino-acid biosynthesis</keyword>
<dbReference type="InterPro" id="IPR015424">
    <property type="entry name" value="PyrdxlP-dep_Trfase"/>
</dbReference>
<proteinExistence type="inferred from homology"/>
<dbReference type="GO" id="GO:0047804">
    <property type="term" value="F:cysteine-S-conjugate beta-lyase activity"/>
    <property type="evidence" value="ECO:0007669"/>
    <property type="project" value="EnsemblFungi"/>
</dbReference>
<dbReference type="InterPro" id="IPR054542">
    <property type="entry name" value="Cys_met_metab_PP"/>
</dbReference>
<dbReference type="PANTHER" id="PTHR11808:SF15">
    <property type="entry name" value="CYSTATHIONINE GAMMA-LYASE"/>
    <property type="match status" value="1"/>
</dbReference>
<dbReference type="PROSITE" id="PS00868">
    <property type="entry name" value="CYS_MET_METAB_PP"/>
    <property type="match status" value="1"/>
</dbReference>
<dbReference type="FunCoup" id="F4S5F2">
    <property type="interactions" value="440"/>
</dbReference>
<keyword evidence="11" id="KW-1185">Reference proteome</keyword>
<dbReference type="InterPro" id="IPR015421">
    <property type="entry name" value="PyrdxlP-dep_Trfase_major"/>
</dbReference>
<dbReference type="eggNOG" id="KOG0053">
    <property type="taxonomic scope" value="Eukaryota"/>
</dbReference>
<dbReference type="GeneID" id="18928712"/>
<dbReference type="Gene3D" id="3.40.640.10">
    <property type="entry name" value="Type I PLP-dependent aspartate aminotransferase-like (Major domain)"/>
    <property type="match status" value="1"/>
</dbReference>
<sequence length="445" mass="48609">MTNNHIGSENIITTSNPSQYHIGTQLIHTASSPDQSTGAVIPSISLSTTYQQDSIGVHKGFEYTRSLNPNRLALETLVSSLEGVNELIPIEPNGLPLPLGLATSSGSAATATVIQGLVPSGGHVIAMSDVYGGTHRYLTKVATQFNVETSFLDLSSTHELHSIESVCQQIQKTIRKDGSTKLIWIESPSNPTLRLSPIQSISKLAKQNNIILVVDNTFLSPIYQQPILLGSDLVIHSATKYLNGHSDVLLGIIIGSNRKLINQLRFLQNAHGAVPSPFDCWLAQRGLKTLEIRMLRHGENALKLSKWLKTVALEKLGWISKLSYPGLESFVKEGYSIQQGFPYGGMISFSMASDRSEIFLKNCDLFTLAESLGGVESLVEVPAKMTHAGIPIEHRQRLGIDDGLIRLSVGIEDCRDLIKDVKQALGRAVLGETGWNEWKLKNSNQ</sequence>
<dbReference type="Gene3D" id="3.90.1150.10">
    <property type="entry name" value="Aspartate Aminotransferase, domain 1"/>
    <property type="match status" value="1"/>
</dbReference>
<evidence type="ECO:0000256" key="3">
    <source>
        <dbReference type="ARBA" id="ARBA00009077"/>
    </source>
</evidence>
<accession>F4S5F2</accession>
<evidence type="ECO:0000313" key="10">
    <source>
        <dbReference type="EMBL" id="EGG00158.1"/>
    </source>
</evidence>
<dbReference type="RefSeq" id="XP_007416561.1">
    <property type="nucleotide sequence ID" value="XM_007416499.1"/>
</dbReference>